<dbReference type="PANTHER" id="PTHR10075">
    <property type="entry name" value="BASIGIN RELATED"/>
    <property type="match status" value="1"/>
</dbReference>
<keyword evidence="4" id="KW-1185">Reference proteome</keyword>
<dbReference type="Proteomes" id="UP001359485">
    <property type="component" value="Unassembled WGS sequence"/>
</dbReference>
<gene>
    <name evidence="3" type="ORF">RUM44_009549</name>
</gene>
<proteinExistence type="predicted"/>
<dbReference type="EMBL" id="JAWJWF010000045">
    <property type="protein sequence ID" value="KAK6627072.1"/>
    <property type="molecule type" value="Genomic_DNA"/>
</dbReference>
<protein>
    <recommendedName>
        <fullName evidence="2">Ig-like domain-containing protein</fullName>
    </recommendedName>
</protein>
<feature type="domain" description="Ig-like" evidence="2">
    <location>
        <begin position="24"/>
        <end position="113"/>
    </location>
</feature>
<evidence type="ECO:0000259" key="2">
    <source>
        <dbReference type="PROSITE" id="PS50835"/>
    </source>
</evidence>
<dbReference type="SMART" id="SM00409">
    <property type="entry name" value="IG"/>
    <property type="match status" value="2"/>
</dbReference>
<name>A0ABR1AT19_POLSC</name>
<dbReference type="InterPro" id="IPR013783">
    <property type="entry name" value="Ig-like_fold"/>
</dbReference>
<dbReference type="PANTHER" id="PTHR10075:SF100">
    <property type="entry name" value="FASCICLIN-2"/>
    <property type="match status" value="1"/>
</dbReference>
<organism evidence="3 4">
    <name type="scientific">Polyplax serrata</name>
    <name type="common">Common mouse louse</name>
    <dbReference type="NCBI Taxonomy" id="468196"/>
    <lineage>
        <taxon>Eukaryota</taxon>
        <taxon>Metazoa</taxon>
        <taxon>Ecdysozoa</taxon>
        <taxon>Arthropoda</taxon>
        <taxon>Hexapoda</taxon>
        <taxon>Insecta</taxon>
        <taxon>Pterygota</taxon>
        <taxon>Neoptera</taxon>
        <taxon>Paraneoptera</taxon>
        <taxon>Psocodea</taxon>
        <taxon>Troctomorpha</taxon>
        <taxon>Phthiraptera</taxon>
        <taxon>Anoplura</taxon>
        <taxon>Polyplacidae</taxon>
        <taxon>Polyplax</taxon>
    </lineage>
</organism>
<keyword evidence="1" id="KW-0393">Immunoglobulin domain</keyword>
<dbReference type="PROSITE" id="PS50835">
    <property type="entry name" value="IG_LIKE"/>
    <property type="match status" value="2"/>
</dbReference>
<dbReference type="InterPro" id="IPR003598">
    <property type="entry name" value="Ig_sub2"/>
</dbReference>
<sequence length="242" mass="26343">MAEEVTSWRGLTAAKIEHRGVVPPSIIEHSEILHVEQDEGIVMLCIAQSCPSPDYRWFTLSGPEPVLVTSGPRTHLLGPILALEAVSYKDAGVYRCSASNIGGEASAESRLVVITPLQVQVTPSVLSVHIGGTAEFKCNVRSEGQYNKPHVITWFKDGMPLPGLGRHNSDHFVLRGVTRDDRGMYQCIVRRSEGDTAQSAGELQLGVKNIRSAPLTLVVRAVGVYVRTVSEPQLRQPPGYPV</sequence>
<evidence type="ECO:0000313" key="3">
    <source>
        <dbReference type="EMBL" id="KAK6627072.1"/>
    </source>
</evidence>
<dbReference type="Pfam" id="PF13927">
    <property type="entry name" value="Ig_3"/>
    <property type="match status" value="2"/>
</dbReference>
<evidence type="ECO:0000313" key="4">
    <source>
        <dbReference type="Proteomes" id="UP001359485"/>
    </source>
</evidence>
<comment type="caution">
    <text evidence="3">The sequence shown here is derived from an EMBL/GenBank/DDBJ whole genome shotgun (WGS) entry which is preliminary data.</text>
</comment>
<dbReference type="InterPro" id="IPR007110">
    <property type="entry name" value="Ig-like_dom"/>
</dbReference>
<evidence type="ECO:0000256" key="1">
    <source>
        <dbReference type="ARBA" id="ARBA00023319"/>
    </source>
</evidence>
<dbReference type="SMART" id="SM00408">
    <property type="entry name" value="IGc2"/>
    <property type="match status" value="2"/>
</dbReference>
<dbReference type="InterPro" id="IPR036179">
    <property type="entry name" value="Ig-like_dom_sf"/>
</dbReference>
<dbReference type="InterPro" id="IPR003599">
    <property type="entry name" value="Ig_sub"/>
</dbReference>
<reference evidence="3 4" key="1">
    <citation type="submission" date="2023-09" db="EMBL/GenBank/DDBJ databases">
        <title>Genomes of two closely related lineages of the louse Polyplax serrata with different host specificities.</title>
        <authorList>
            <person name="Martinu J."/>
            <person name="Tarabai H."/>
            <person name="Stefka J."/>
            <person name="Hypsa V."/>
        </authorList>
    </citation>
    <scope>NUCLEOTIDE SEQUENCE [LARGE SCALE GENOMIC DNA]</scope>
    <source>
        <strain evidence="3">98ZLc_SE</strain>
    </source>
</reference>
<feature type="domain" description="Ig-like" evidence="2">
    <location>
        <begin position="116"/>
        <end position="204"/>
    </location>
</feature>
<dbReference type="SUPFAM" id="SSF48726">
    <property type="entry name" value="Immunoglobulin"/>
    <property type="match status" value="2"/>
</dbReference>
<accession>A0ABR1AT19</accession>
<dbReference type="Gene3D" id="2.60.40.10">
    <property type="entry name" value="Immunoglobulins"/>
    <property type="match status" value="2"/>
</dbReference>